<name>A0A6F8VGZ4_9PROT</name>
<gene>
    <name evidence="3" type="ORF">SKTS_29210</name>
</gene>
<dbReference type="CDD" id="cd04640">
    <property type="entry name" value="CBS_pair_proteobact"/>
    <property type="match status" value="1"/>
</dbReference>
<dbReference type="EMBL" id="AP022853">
    <property type="protein sequence ID" value="BCB28035.1"/>
    <property type="molecule type" value="Genomic_DNA"/>
</dbReference>
<dbReference type="Pfam" id="PF00571">
    <property type="entry name" value="CBS"/>
    <property type="match status" value="1"/>
</dbReference>
<evidence type="ECO:0000313" key="3">
    <source>
        <dbReference type="EMBL" id="BCB28035.1"/>
    </source>
</evidence>
<dbReference type="PROSITE" id="PS51371">
    <property type="entry name" value="CBS"/>
    <property type="match status" value="2"/>
</dbReference>
<dbReference type="KEGG" id="slac:SKTS_29210"/>
<dbReference type="InterPro" id="IPR046342">
    <property type="entry name" value="CBS_dom_sf"/>
</dbReference>
<feature type="domain" description="CBS" evidence="2">
    <location>
        <begin position="115"/>
        <end position="182"/>
    </location>
</feature>
<evidence type="ECO:0000259" key="2">
    <source>
        <dbReference type="PROSITE" id="PS51371"/>
    </source>
</evidence>
<keyword evidence="4" id="KW-1185">Reference proteome</keyword>
<dbReference type="InterPro" id="IPR000644">
    <property type="entry name" value="CBS_dom"/>
</dbReference>
<evidence type="ECO:0000313" key="4">
    <source>
        <dbReference type="Proteomes" id="UP000502260"/>
    </source>
</evidence>
<feature type="domain" description="CBS" evidence="2">
    <location>
        <begin position="40"/>
        <end position="101"/>
    </location>
</feature>
<evidence type="ECO:0000256" key="1">
    <source>
        <dbReference type="PROSITE-ProRule" id="PRU00703"/>
    </source>
</evidence>
<dbReference type="Proteomes" id="UP000502260">
    <property type="component" value="Chromosome"/>
</dbReference>
<protein>
    <recommendedName>
        <fullName evidence="2">CBS domain-containing protein</fullName>
    </recommendedName>
</protein>
<reference evidence="4" key="1">
    <citation type="submission" date="2020-03" db="EMBL/GenBank/DDBJ databases">
        <title>Complete genome sequence of sulfur-oxidizing bacterium skT11.</title>
        <authorList>
            <person name="Kanda M."/>
            <person name="Kojima H."/>
            <person name="Fukui M."/>
        </authorList>
    </citation>
    <scope>NUCLEOTIDE SEQUENCE [LARGE SCALE GENOMIC DNA]</scope>
    <source>
        <strain evidence="4">skT11</strain>
    </source>
</reference>
<dbReference type="SMART" id="SM00116">
    <property type="entry name" value="CBS"/>
    <property type="match status" value="2"/>
</dbReference>
<organism evidence="3 4">
    <name type="scientific">Sulfurimicrobium lacus</name>
    <dbReference type="NCBI Taxonomy" id="2715678"/>
    <lineage>
        <taxon>Bacteria</taxon>
        <taxon>Pseudomonadati</taxon>
        <taxon>Pseudomonadota</taxon>
        <taxon>Betaproteobacteria</taxon>
        <taxon>Nitrosomonadales</taxon>
        <taxon>Sulfuricellaceae</taxon>
        <taxon>Sulfurimicrobium</taxon>
    </lineage>
</organism>
<accession>A0A6F8VGZ4</accession>
<sequence length="199" mass="21929">MTNIEYTPIASAKLENGASFHRTERIFDLIKLDDPAIAVMTDLKKVSALTIAEKAPIDAANARMKHRGVRLLLVVNDDDTVVGLITSTDLHGAKPIQHIQKHGGTYHDITVQDIMTPQDKLEVICMEDINRTRVGNIVATLKQAGRSHALVVDRHERENKQVIRGIISASQIARQLDIEIPTTEIAKTFAEIEALLASA</sequence>
<dbReference type="Gene3D" id="3.10.580.10">
    <property type="entry name" value="CBS-domain"/>
    <property type="match status" value="1"/>
</dbReference>
<dbReference type="RefSeq" id="WP_173066728.1">
    <property type="nucleotide sequence ID" value="NZ_AP022853.1"/>
</dbReference>
<dbReference type="SUPFAM" id="SSF54631">
    <property type="entry name" value="CBS-domain pair"/>
    <property type="match status" value="1"/>
</dbReference>
<keyword evidence="1" id="KW-0129">CBS domain</keyword>
<dbReference type="AlphaFoldDB" id="A0A6F8VGZ4"/>
<proteinExistence type="predicted"/>